<feature type="chain" id="PRO_5015188813" description="Metallo-beta-lactamase domain-containing protein" evidence="1">
    <location>
        <begin position="24"/>
        <end position="350"/>
    </location>
</feature>
<dbReference type="AlphaFoldDB" id="A0A2P4Z8N0"/>
<protein>
    <recommendedName>
        <fullName evidence="2">Metallo-beta-lactamase domain-containing protein</fullName>
    </recommendedName>
</protein>
<name>A0A2P4Z8N0_9HYPO</name>
<evidence type="ECO:0000259" key="2">
    <source>
        <dbReference type="SMART" id="SM00849"/>
    </source>
</evidence>
<proteinExistence type="predicted"/>
<accession>A0A2P4Z8N0</accession>
<comment type="caution">
    <text evidence="3">The sequence shown here is derived from an EMBL/GenBank/DDBJ whole genome shotgun (WGS) entry which is preliminary data.</text>
</comment>
<dbReference type="SMART" id="SM00849">
    <property type="entry name" value="Lactamase_B"/>
    <property type="match status" value="1"/>
</dbReference>
<dbReference type="PANTHER" id="PTHR42951">
    <property type="entry name" value="METALLO-BETA-LACTAMASE DOMAIN-CONTAINING"/>
    <property type="match status" value="1"/>
</dbReference>
<feature type="domain" description="Metallo-beta-lactamase" evidence="2">
    <location>
        <begin position="65"/>
        <end position="233"/>
    </location>
</feature>
<keyword evidence="4" id="KW-1185">Reference proteome</keyword>
<keyword evidence="1" id="KW-0732">Signal</keyword>
<dbReference type="RefSeq" id="XP_018655733.1">
    <property type="nucleotide sequence ID" value="XM_018811054.1"/>
</dbReference>
<evidence type="ECO:0000256" key="1">
    <source>
        <dbReference type="SAM" id="SignalP"/>
    </source>
</evidence>
<dbReference type="InterPro" id="IPR036866">
    <property type="entry name" value="RibonucZ/Hydroxyglut_hydro"/>
</dbReference>
<dbReference type="GeneID" id="29991137"/>
<evidence type="ECO:0000313" key="3">
    <source>
        <dbReference type="EMBL" id="PON20645.1"/>
    </source>
</evidence>
<dbReference type="InterPro" id="IPR050855">
    <property type="entry name" value="NDM-1-like"/>
</dbReference>
<reference evidence="3 4" key="1">
    <citation type="journal article" date="2016" name="Genome Announc.">
        <title>Draft Whole-Genome Sequence of Trichoderma gamsii T6085, a Promising Biocontrol Agent of Fusarium Head Blight on Wheat.</title>
        <authorList>
            <person name="Baroncelli R."/>
            <person name="Zapparata A."/>
            <person name="Piaggeschi G."/>
            <person name="Sarrocco S."/>
            <person name="Vannacci G."/>
        </authorList>
    </citation>
    <scope>NUCLEOTIDE SEQUENCE [LARGE SCALE GENOMIC DNA]</scope>
    <source>
        <strain evidence="3 4">T6085</strain>
    </source>
</reference>
<dbReference type="Proteomes" id="UP000054821">
    <property type="component" value="Unassembled WGS sequence"/>
</dbReference>
<feature type="signal peptide" evidence="1">
    <location>
        <begin position="1"/>
        <end position="23"/>
    </location>
</feature>
<dbReference type="EMBL" id="JPDN02000064">
    <property type="protein sequence ID" value="PON20645.1"/>
    <property type="molecule type" value="Genomic_DNA"/>
</dbReference>
<evidence type="ECO:0000313" key="4">
    <source>
        <dbReference type="Proteomes" id="UP000054821"/>
    </source>
</evidence>
<dbReference type="CDD" id="cd16276">
    <property type="entry name" value="metallo-hydrolase-like_MBL-fold"/>
    <property type="match status" value="1"/>
</dbReference>
<dbReference type="SUPFAM" id="SSF56281">
    <property type="entry name" value="Metallo-hydrolase/oxidoreductase"/>
    <property type="match status" value="1"/>
</dbReference>
<dbReference type="InterPro" id="IPR001279">
    <property type="entry name" value="Metallo-B-lactamas"/>
</dbReference>
<gene>
    <name evidence="3" type="ORF">TGAM01_v210519</name>
</gene>
<dbReference type="Pfam" id="PF00753">
    <property type="entry name" value="Lactamase_B"/>
    <property type="match status" value="1"/>
</dbReference>
<sequence>MTLRSSISRWVFVSLLSSTAVVSQSVPIVSYAPVPAEAIPPTINSTIGWRVEEFGKGAYMVSDNLYNSLFLVSTKGVIVVDAPPTIGHNMLHAIGNTTTVPITHLIYSHAHADHIGAAYLFGKHVKIIAHEETKKILEDIKDPKRPVPDIVFEDTYDLCVGNQTVQLSYKGVNHQRGNIFIHAPIQKILMLVDVIFPGWAPWARIGEAEDVPGTLKAHAQTLEFDFDYFLGGHLGRSGRRNDVVLATEYLDDLKTNCAKAIALTGEASNETNPISYKEISSKVNEANPTNAWAQFKTIIDAAASYCSNITNEKWLGKLAAADVTGFESAFSMVQSLRIDFNVLGPFGVQP</sequence>
<organism evidence="3 4">
    <name type="scientific">Trichoderma gamsii</name>
    <dbReference type="NCBI Taxonomy" id="398673"/>
    <lineage>
        <taxon>Eukaryota</taxon>
        <taxon>Fungi</taxon>
        <taxon>Dikarya</taxon>
        <taxon>Ascomycota</taxon>
        <taxon>Pezizomycotina</taxon>
        <taxon>Sordariomycetes</taxon>
        <taxon>Hypocreomycetidae</taxon>
        <taxon>Hypocreales</taxon>
        <taxon>Hypocreaceae</taxon>
        <taxon>Trichoderma</taxon>
    </lineage>
</organism>
<dbReference type="Gene3D" id="3.60.15.10">
    <property type="entry name" value="Ribonuclease Z/Hydroxyacylglutathione hydrolase-like"/>
    <property type="match status" value="1"/>
</dbReference>